<sequence length="148" mass="16748">MNQRSLRALLPPVSLNDDIFTRSGVNIFRLLLYQYQDTSLYFLIGIGRYTAAGSVNDRIFTLYYDHLGFLHKLTPGHVEASGPPAAFGHLRSLFGQPPDMGFETALAPQHTTLDEIIFFAYVPEDEPQETIYSKKFNNIHYGKVLYSG</sequence>
<comment type="caution">
    <text evidence="3">The sequence shown here is derived from an EMBL/GenBank/DDBJ whole genome shotgun (WGS) entry which is preliminary data.</text>
</comment>
<feature type="domain" description="CATSPERB head" evidence="2">
    <location>
        <begin position="106"/>
        <end position="147"/>
    </location>
</feature>
<accession>A0ABQ9V5Z2</accession>
<dbReference type="Proteomes" id="UP001266305">
    <property type="component" value="Unassembled WGS sequence"/>
</dbReference>
<keyword evidence="4" id="KW-1185">Reference proteome</keyword>
<dbReference type="PANTHER" id="PTHR14705:SF0">
    <property type="entry name" value="CATION CHANNEL SPERM-ASSOCIATED AUXILIARY SUBUNIT BETA"/>
    <property type="match status" value="1"/>
</dbReference>
<protein>
    <submittedName>
        <fullName evidence="3">Uncharacterized protein</fullName>
    </submittedName>
</protein>
<dbReference type="InterPro" id="IPR048788">
    <property type="entry name" value="CATSPERB_2nd"/>
</dbReference>
<dbReference type="Pfam" id="PF22830">
    <property type="entry name" value="CATSPERB_head"/>
    <property type="match status" value="1"/>
</dbReference>
<dbReference type="Pfam" id="PF21548">
    <property type="entry name" value="CATSPERB_2nd"/>
    <property type="match status" value="1"/>
</dbReference>
<dbReference type="InterPro" id="IPR053903">
    <property type="entry name" value="CATSPERB_head"/>
</dbReference>
<organism evidence="3 4">
    <name type="scientific">Saguinus oedipus</name>
    <name type="common">Cotton-top tamarin</name>
    <name type="synonym">Oedipomidas oedipus</name>
    <dbReference type="NCBI Taxonomy" id="9490"/>
    <lineage>
        <taxon>Eukaryota</taxon>
        <taxon>Metazoa</taxon>
        <taxon>Chordata</taxon>
        <taxon>Craniata</taxon>
        <taxon>Vertebrata</taxon>
        <taxon>Euteleostomi</taxon>
        <taxon>Mammalia</taxon>
        <taxon>Eutheria</taxon>
        <taxon>Euarchontoglires</taxon>
        <taxon>Primates</taxon>
        <taxon>Haplorrhini</taxon>
        <taxon>Platyrrhini</taxon>
        <taxon>Cebidae</taxon>
        <taxon>Callitrichinae</taxon>
        <taxon>Saguinus</taxon>
    </lineage>
</organism>
<proteinExistence type="predicted"/>
<dbReference type="InterPro" id="IPR028748">
    <property type="entry name" value="CATSPERB"/>
</dbReference>
<evidence type="ECO:0000313" key="4">
    <source>
        <dbReference type="Proteomes" id="UP001266305"/>
    </source>
</evidence>
<dbReference type="PANTHER" id="PTHR14705">
    <property type="entry name" value="CATION CHANNEL SPERM-ASSOCIATED PROTEIN SUBUNIT BETA"/>
    <property type="match status" value="1"/>
</dbReference>
<evidence type="ECO:0000259" key="1">
    <source>
        <dbReference type="Pfam" id="PF21548"/>
    </source>
</evidence>
<name>A0ABQ9V5Z2_SAGOE</name>
<reference evidence="3 4" key="1">
    <citation type="submission" date="2023-05" db="EMBL/GenBank/DDBJ databases">
        <title>B98-5 Cell Line De Novo Hybrid Assembly: An Optical Mapping Approach.</title>
        <authorList>
            <person name="Kananen K."/>
            <person name="Auerbach J.A."/>
            <person name="Kautto E."/>
            <person name="Blachly J.S."/>
        </authorList>
    </citation>
    <scope>NUCLEOTIDE SEQUENCE [LARGE SCALE GENOMIC DNA]</scope>
    <source>
        <strain evidence="3">B95-8</strain>
        <tissue evidence="3">Cell line</tissue>
    </source>
</reference>
<feature type="domain" description="Cation channel sperm-associated auxiliary subunit beta 2nd" evidence="1">
    <location>
        <begin position="44"/>
        <end position="80"/>
    </location>
</feature>
<evidence type="ECO:0000259" key="2">
    <source>
        <dbReference type="Pfam" id="PF22830"/>
    </source>
</evidence>
<dbReference type="EMBL" id="JASSZA010000008">
    <property type="protein sequence ID" value="KAK2104622.1"/>
    <property type="molecule type" value="Genomic_DNA"/>
</dbReference>
<gene>
    <name evidence="3" type="ORF">P7K49_018478</name>
</gene>
<evidence type="ECO:0000313" key="3">
    <source>
        <dbReference type="EMBL" id="KAK2104622.1"/>
    </source>
</evidence>